<dbReference type="EMBL" id="BSXW01000131">
    <property type="protein sequence ID" value="GMF12810.1"/>
    <property type="molecule type" value="Genomic_DNA"/>
</dbReference>
<sequence>MLKLAIGRSLRSMATTTKTPPVLLCADFDETITQRDTTALLFQLASSSAATQQQLVEQYVDEVGGYLRRHEAKWLQRQTTGEFDGDGLREFLEGYAATDLRSLQRVVETRALRGIKQTDLVEAAESVQVRVGCVETLAIADRLAVISANWSGELVRTVLQRSGIATQSTEIIANGESG</sequence>
<dbReference type="PANTHER" id="PTHR28181">
    <property type="entry name" value="UPF0655 PROTEIN YCR015C"/>
    <property type="match status" value="1"/>
</dbReference>
<dbReference type="SUPFAM" id="SSF56784">
    <property type="entry name" value="HAD-like"/>
    <property type="match status" value="1"/>
</dbReference>
<evidence type="ECO:0000313" key="2">
    <source>
        <dbReference type="Proteomes" id="UP001165083"/>
    </source>
</evidence>
<dbReference type="InterPro" id="IPR036412">
    <property type="entry name" value="HAD-like_sf"/>
</dbReference>
<comment type="caution">
    <text evidence="1">The sequence shown here is derived from an EMBL/GenBank/DDBJ whole genome shotgun (WGS) entry which is preliminary data.</text>
</comment>
<dbReference type="Gene3D" id="3.40.50.1000">
    <property type="entry name" value="HAD superfamily/HAD-like"/>
    <property type="match status" value="1"/>
</dbReference>
<dbReference type="InterPro" id="IPR050849">
    <property type="entry name" value="HAD-like_hydrolase_phosphatase"/>
</dbReference>
<proteinExistence type="predicted"/>
<name>A0A9W6TEV9_9STRA</name>
<dbReference type="Proteomes" id="UP001165083">
    <property type="component" value="Unassembled WGS sequence"/>
</dbReference>
<evidence type="ECO:0000313" key="1">
    <source>
        <dbReference type="EMBL" id="GMF12810.1"/>
    </source>
</evidence>
<protein>
    <submittedName>
        <fullName evidence="1">Unnamed protein product</fullName>
    </submittedName>
</protein>
<dbReference type="InterPro" id="IPR023214">
    <property type="entry name" value="HAD_sf"/>
</dbReference>
<dbReference type="OrthoDB" id="10255128at2759"/>
<gene>
    <name evidence="1" type="ORF">Plil01_000336800</name>
</gene>
<organism evidence="1 2">
    <name type="scientific">Phytophthora lilii</name>
    <dbReference type="NCBI Taxonomy" id="2077276"/>
    <lineage>
        <taxon>Eukaryota</taxon>
        <taxon>Sar</taxon>
        <taxon>Stramenopiles</taxon>
        <taxon>Oomycota</taxon>
        <taxon>Peronosporomycetes</taxon>
        <taxon>Peronosporales</taxon>
        <taxon>Peronosporaceae</taxon>
        <taxon>Phytophthora</taxon>
    </lineage>
</organism>
<reference evidence="1" key="1">
    <citation type="submission" date="2023-04" db="EMBL/GenBank/DDBJ databases">
        <title>Phytophthora lilii NBRC 32176.</title>
        <authorList>
            <person name="Ichikawa N."/>
            <person name="Sato H."/>
            <person name="Tonouchi N."/>
        </authorList>
    </citation>
    <scope>NUCLEOTIDE SEQUENCE</scope>
    <source>
        <strain evidence="1">NBRC 32176</strain>
    </source>
</reference>
<dbReference type="AlphaFoldDB" id="A0A9W6TEV9"/>
<accession>A0A9W6TEV9</accession>
<dbReference type="PANTHER" id="PTHR28181:SF1">
    <property type="entry name" value="COLD TOLERANCE PROTEIN 1"/>
    <property type="match status" value="1"/>
</dbReference>
<keyword evidence="2" id="KW-1185">Reference proteome</keyword>